<dbReference type="GO" id="GO:0005829">
    <property type="term" value="C:cytosol"/>
    <property type="evidence" value="ECO:0007669"/>
    <property type="project" value="TreeGrafter"/>
</dbReference>
<dbReference type="GO" id="GO:0030983">
    <property type="term" value="F:mismatched DNA binding"/>
    <property type="evidence" value="ECO:0007669"/>
    <property type="project" value="InterPro"/>
</dbReference>
<dbReference type="SMART" id="SM00534">
    <property type="entry name" value="MUTSac"/>
    <property type="match status" value="1"/>
</dbReference>
<evidence type="ECO:0000256" key="4">
    <source>
        <dbReference type="SAM" id="Phobius"/>
    </source>
</evidence>
<dbReference type="InterPro" id="IPR027417">
    <property type="entry name" value="P-loop_NTPase"/>
</dbReference>
<evidence type="ECO:0000259" key="5">
    <source>
        <dbReference type="SMART" id="SM00534"/>
    </source>
</evidence>
<protein>
    <recommendedName>
        <fullName evidence="5">DNA mismatch repair proteins mutS family domain-containing protein</fullName>
    </recommendedName>
</protein>
<dbReference type="GO" id="GO:0140664">
    <property type="term" value="F:ATP-dependent DNA damage sensor activity"/>
    <property type="evidence" value="ECO:0007669"/>
    <property type="project" value="InterPro"/>
</dbReference>
<accession>A0A6C0EN91</accession>
<feature type="domain" description="DNA mismatch repair proteins mutS family" evidence="5">
    <location>
        <begin position="349"/>
        <end position="534"/>
    </location>
</feature>
<dbReference type="SUPFAM" id="SSF52540">
    <property type="entry name" value="P-loop containing nucleoside triphosphate hydrolases"/>
    <property type="match status" value="1"/>
</dbReference>
<feature type="transmembrane region" description="Helical" evidence="4">
    <location>
        <begin position="102"/>
        <end position="123"/>
    </location>
</feature>
<dbReference type="PANTHER" id="PTHR11361">
    <property type="entry name" value="DNA MISMATCH REPAIR PROTEIN MUTS FAMILY MEMBER"/>
    <property type="match status" value="1"/>
</dbReference>
<dbReference type="GO" id="GO:0006298">
    <property type="term" value="P:mismatch repair"/>
    <property type="evidence" value="ECO:0007669"/>
    <property type="project" value="InterPro"/>
</dbReference>
<dbReference type="EMBL" id="MN738882">
    <property type="protein sequence ID" value="QHT29810.1"/>
    <property type="molecule type" value="Genomic_DNA"/>
</dbReference>
<keyword evidence="1" id="KW-0547">Nucleotide-binding</keyword>
<dbReference type="PANTHER" id="PTHR11361:SF99">
    <property type="entry name" value="DNA MISMATCH REPAIR PROTEIN"/>
    <property type="match status" value="1"/>
</dbReference>
<dbReference type="Pfam" id="PF00488">
    <property type="entry name" value="MutS_V"/>
    <property type="match status" value="1"/>
</dbReference>
<organism evidence="6">
    <name type="scientific">viral metagenome</name>
    <dbReference type="NCBI Taxonomy" id="1070528"/>
    <lineage>
        <taxon>unclassified sequences</taxon>
        <taxon>metagenomes</taxon>
        <taxon>organismal metagenomes</taxon>
    </lineage>
</organism>
<proteinExistence type="predicted"/>
<reference evidence="6" key="1">
    <citation type="journal article" date="2020" name="Nature">
        <title>Giant virus diversity and host interactions through global metagenomics.</title>
        <authorList>
            <person name="Schulz F."/>
            <person name="Roux S."/>
            <person name="Paez-Espino D."/>
            <person name="Jungbluth S."/>
            <person name="Walsh D.A."/>
            <person name="Denef V.J."/>
            <person name="McMahon K.D."/>
            <person name="Konstantinidis K.T."/>
            <person name="Eloe-Fadrosh E.A."/>
            <person name="Kyrpides N.C."/>
            <person name="Woyke T."/>
        </authorList>
    </citation>
    <scope>NUCLEOTIDE SEQUENCE</scope>
    <source>
        <strain evidence="6">GVMAG-M-3300009068-24</strain>
    </source>
</reference>
<dbReference type="InterPro" id="IPR045076">
    <property type="entry name" value="MutS"/>
</dbReference>
<sequence length="549" mass="62120">MYERLFQPSHVFGRQLIPEWGKQFSTDPVYLRDTQRVLIAVPEYQRRMQAAPPAPCCERFLDIWEGIHRPDFLEKYSYMEWSMLKSLNDSPTFLQILSVGNLLSPVFSLFIPILFLILPFILLKIQGTEVTLGHYVSALKNIAKNHFIGKALAGLESMSWDKLIYVLLMLGLYLMQIYQNVLACYHFYHNTRQMNQDLVDLRAFCAYSACSMDTFVALHGDRAGYRDFCRDVSRNAVGLRSLGKRLEGISAFGLRTGKMTELGTMMAAYYHIHANGEVLRCLRYAVGFEGYMDNLKGVARRLTAGHVSLGKVAGGGKGKRTRFTHQYYPALLDSAAAAGGIVRNHVSLKKNMVITGPNASGKTTFLKTTAINVVLTQQLGCGYYGKGSRLPRLYTHIHSYLNIPDTSERDSLFQAEARRCKDILDLVEQESDGVHFSIFDELYSGTNPHEATKAAYAFLKYLAGRPHVDFILTTHYMEVCRKVKTTCPRIQNYQMMVVLPETGAEAEPPNRQMKYTYRIQRGISSVEGAGKILEDLDYPSEIMDDFQGV</sequence>
<evidence type="ECO:0000256" key="1">
    <source>
        <dbReference type="ARBA" id="ARBA00022741"/>
    </source>
</evidence>
<evidence type="ECO:0000256" key="2">
    <source>
        <dbReference type="ARBA" id="ARBA00022840"/>
    </source>
</evidence>
<dbReference type="AlphaFoldDB" id="A0A6C0EN91"/>
<dbReference type="GO" id="GO:0005524">
    <property type="term" value="F:ATP binding"/>
    <property type="evidence" value="ECO:0007669"/>
    <property type="project" value="UniProtKB-KW"/>
</dbReference>
<dbReference type="Gene3D" id="3.40.50.300">
    <property type="entry name" value="P-loop containing nucleotide triphosphate hydrolases"/>
    <property type="match status" value="1"/>
</dbReference>
<keyword evidence="3" id="KW-0238">DNA-binding</keyword>
<feature type="transmembrane region" description="Helical" evidence="4">
    <location>
        <begin position="163"/>
        <end position="188"/>
    </location>
</feature>
<keyword evidence="4" id="KW-1133">Transmembrane helix</keyword>
<evidence type="ECO:0000313" key="6">
    <source>
        <dbReference type="EMBL" id="QHT29810.1"/>
    </source>
</evidence>
<name>A0A6C0EN91_9ZZZZ</name>
<keyword evidence="4" id="KW-0472">Membrane</keyword>
<keyword evidence="2" id="KW-0067">ATP-binding</keyword>
<keyword evidence="4" id="KW-0812">Transmembrane</keyword>
<evidence type="ECO:0000256" key="3">
    <source>
        <dbReference type="ARBA" id="ARBA00023125"/>
    </source>
</evidence>
<dbReference type="InterPro" id="IPR000432">
    <property type="entry name" value="DNA_mismatch_repair_MutS_C"/>
</dbReference>